<proteinExistence type="predicted"/>
<name>A0ABM1IID6_POLDO</name>
<keyword evidence="2" id="KW-1185">Reference proteome</keyword>
<dbReference type="RefSeq" id="XP_015179973.1">
    <property type="nucleotide sequence ID" value="XM_015324487.1"/>
</dbReference>
<reference evidence="3" key="1">
    <citation type="submission" date="2025-08" db="UniProtKB">
        <authorList>
            <consortium name="RefSeq"/>
        </authorList>
    </citation>
    <scope>IDENTIFICATION</scope>
    <source>
        <tissue evidence="3">Whole body</tissue>
    </source>
</reference>
<gene>
    <name evidence="3" type="primary">LOC107068266</name>
</gene>
<dbReference type="Pfam" id="PF02602">
    <property type="entry name" value="HEM4"/>
    <property type="match status" value="1"/>
</dbReference>
<dbReference type="InterPro" id="IPR036108">
    <property type="entry name" value="4pyrrol_syn_uPrphyn_synt_sf"/>
</dbReference>
<dbReference type="Proteomes" id="UP000694924">
    <property type="component" value="Unplaced"/>
</dbReference>
<protein>
    <submittedName>
        <fullName evidence="3">Uroporphyrinogen-III synthase-like</fullName>
    </submittedName>
</protein>
<dbReference type="CDD" id="cd06578">
    <property type="entry name" value="HemD"/>
    <property type="match status" value="1"/>
</dbReference>
<sequence>MAKSCDSIVLCRGLPEQTLQEDNYLITLQSVGYKCYYLYTSRFEFDNSPNLKMCLQNAEYYSGLILTSQRAVEAIYNILKDDKISLSRWQKLPAYCVGPATASLAKNNLGLEFCLGSETGNTKDLAKVIISHKALITKPLLYPCSEIAHATIEQVLSKNSIDLKKLVAYRTVMRQSLEADFLNIVSTTPKIYVFFSPSTVDYFVSILKRHPNYIKNIKAVAIGPTTKQSLIQAKFEVYATAANPNPTSLLEAINNAGCNSNSDTMM</sequence>
<organism evidence="2 3">
    <name type="scientific">Polistes dominula</name>
    <name type="common">European paper wasp</name>
    <name type="synonym">Vespa dominula</name>
    <dbReference type="NCBI Taxonomy" id="743375"/>
    <lineage>
        <taxon>Eukaryota</taxon>
        <taxon>Metazoa</taxon>
        <taxon>Ecdysozoa</taxon>
        <taxon>Arthropoda</taxon>
        <taxon>Hexapoda</taxon>
        <taxon>Insecta</taxon>
        <taxon>Pterygota</taxon>
        <taxon>Neoptera</taxon>
        <taxon>Endopterygota</taxon>
        <taxon>Hymenoptera</taxon>
        <taxon>Apocrita</taxon>
        <taxon>Aculeata</taxon>
        <taxon>Vespoidea</taxon>
        <taxon>Vespidae</taxon>
        <taxon>Polistinae</taxon>
        <taxon>Polistini</taxon>
        <taxon>Polistes</taxon>
    </lineage>
</organism>
<feature type="domain" description="Tetrapyrrole biosynthesis uroporphyrinogen III synthase" evidence="1">
    <location>
        <begin position="40"/>
        <end position="251"/>
    </location>
</feature>
<dbReference type="PANTHER" id="PTHR12390:SF0">
    <property type="entry name" value="UROPORPHYRINOGEN-III SYNTHASE"/>
    <property type="match status" value="1"/>
</dbReference>
<accession>A0ABM1IID6</accession>
<dbReference type="PANTHER" id="PTHR12390">
    <property type="entry name" value="UROPORPHYRINOGEN III SYNTHASE"/>
    <property type="match status" value="1"/>
</dbReference>
<evidence type="ECO:0000313" key="2">
    <source>
        <dbReference type="Proteomes" id="UP000694924"/>
    </source>
</evidence>
<evidence type="ECO:0000259" key="1">
    <source>
        <dbReference type="Pfam" id="PF02602"/>
    </source>
</evidence>
<dbReference type="Gene3D" id="3.40.50.10090">
    <property type="match status" value="2"/>
</dbReference>
<dbReference type="SUPFAM" id="SSF69618">
    <property type="entry name" value="HemD-like"/>
    <property type="match status" value="1"/>
</dbReference>
<dbReference type="GeneID" id="107068266"/>
<dbReference type="InterPro" id="IPR003754">
    <property type="entry name" value="4pyrrol_synth_uPrphyn_synth"/>
</dbReference>
<dbReference type="InterPro" id="IPR039793">
    <property type="entry name" value="UROS/Hem4"/>
</dbReference>
<evidence type="ECO:0000313" key="3">
    <source>
        <dbReference type="RefSeq" id="XP_015179973.1"/>
    </source>
</evidence>